<reference evidence="2 3" key="1">
    <citation type="submission" date="2021-02" db="EMBL/GenBank/DDBJ databases">
        <authorList>
            <person name="Han P."/>
        </authorList>
    </citation>
    <scope>NUCLEOTIDE SEQUENCE [LARGE SCALE GENOMIC DNA]</scope>
    <source>
        <strain evidence="2">Candidatus Nitrospira sp. ZN2</strain>
    </source>
</reference>
<protein>
    <recommendedName>
        <fullName evidence="4">Peptidase M10 metallopeptidase domain-containing protein</fullName>
    </recommendedName>
</protein>
<accession>A0ABM8QJE2</accession>
<dbReference type="Proteomes" id="UP000675880">
    <property type="component" value="Unassembled WGS sequence"/>
</dbReference>
<gene>
    <name evidence="2" type="ORF">NSPZN2_10675</name>
</gene>
<dbReference type="RefSeq" id="WP_213040530.1">
    <property type="nucleotide sequence ID" value="NZ_CAJNBJ010000001.1"/>
</dbReference>
<evidence type="ECO:0000313" key="3">
    <source>
        <dbReference type="Proteomes" id="UP000675880"/>
    </source>
</evidence>
<comment type="caution">
    <text evidence="2">The sequence shown here is derived from an EMBL/GenBank/DDBJ whole genome shotgun (WGS) entry which is preliminary data.</text>
</comment>
<organism evidence="2 3">
    <name type="scientific">Nitrospira defluvii</name>
    <dbReference type="NCBI Taxonomy" id="330214"/>
    <lineage>
        <taxon>Bacteria</taxon>
        <taxon>Pseudomonadati</taxon>
        <taxon>Nitrospirota</taxon>
        <taxon>Nitrospiria</taxon>
        <taxon>Nitrospirales</taxon>
        <taxon>Nitrospiraceae</taxon>
        <taxon>Nitrospira</taxon>
    </lineage>
</organism>
<feature type="region of interest" description="Disordered" evidence="1">
    <location>
        <begin position="1"/>
        <end position="20"/>
    </location>
</feature>
<name>A0ABM8QJE2_9BACT</name>
<evidence type="ECO:0000313" key="2">
    <source>
        <dbReference type="EMBL" id="CAE6699845.1"/>
    </source>
</evidence>
<proteinExistence type="predicted"/>
<dbReference type="EMBL" id="CAJNBJ010000001">
    <property type="protein sequence ID" value="CAE6699845.1"/>
    <property type="molecule type" value="Genomic_DNA"/>
</dbReference>
<sequence>MNAPRADLIPNPVGPFPPLPQPLPEVPIPQPQPIPQPGLEPLQPFPVPFPWPPLKFRSVRCGCYLLNYKPSGSPLVTYDGTLRVECHGSGRTASGDLYQRPLIWLPWKPGFPPIPSSPLLLPGPSPSAGIPILSRGRYRYYLRVTQILEYFTIGTSFTLGFEMWRFTKSAGAWSTGGTWTNEGTFTALMSWQAAPAGYPSSSDYLAGDVKNSSGTVVGRLTMGWISAYLRKATVEIDRVSQSESPLHNGAGVDWKAIGDGIGWDITVDQSDSNLVEPSGESWSDAECHAAMLARRDASNLDAEWRYHILCVRRLDSTSRGIMYDAYGGDSNNVPREGCAIASHWTVPTSAEWGLVKGVRFGTATSPYFRTAVHETGHAMGLYHNTGDNGFMNTTDVIANNSLSPGSAVFPNNVQWSYHADDAKRLRHIPDIYVRPGGTPFGTSYATTPISPTDMELSAEGLLLTVTPVHASAPLGAPIRLNLELTNTTDEPVPAPATLSMKSGFVRGHVTDPAGTVRTFSPIILCVEDHPMVRLKPRQGVRNSMTLLRGSQGALFPMPGAYRVQVEVHWDQGGVEVVTTGSADVMVSSASDDAHAQAALKVLSTPDTLLTLVVGGDHLVDGIEAIHTALKNPVLRPHYAYIEAKRLGERFGTRKANLKAVADLLDEAVVMSPAEIRRAAELAKHEAGDGAAKKVIAKKLKHKAAGLKGDEEVKAVVESIQ</sequence>
<dbReference type="SUPFAM" id="SSF55486">
    <property type="entry name" value="Metalloproteases ('zincins'), catalytic domain"/>
    <property type="match status" value="1"/>
</dbReference>
<evidence type="ECO:0000256" key="1">
    <source>
        <dbReference type="SAM" id="MobiDB-lite"/>
    </source>
</evidence>
<evidence type="ECO:0008006" key="4">
    <source>
        <dbReference type="Google" id="ProtNLM"/>
    </source>
</evidence>
<keyword evidence="3" id="KW-1185">Reference proteome</keyword>